<dbReference type="AlphaFoldDB" id="A0A7G9Z690"/>
<sequence length="117" mass="13202">MFFCSAKEIKRKVAVMKKTGLKKELLSSLFIALMFCSIFVGAISAENVSVDLSDNPILNETGNLETFNSSDNYSLSSEIDGFFDADKTEPLTYQVNDRAVLLKRFIAASGRRWLWLY</sequence>
<gene>
    <name evidence="1" type="ORF">DIJDKDOB_00005</name>
</gene>
<organism evidence="1">
    <name type="scientific">Candidatus Methanophaga sp. ANME-1 ERB7</name>
    <dbReference type="NCBI Taxonomy" id="2759913"/>
    <lineage>
        <taxon>Archaea</taxon>
        <taxon>Methanobacteriati</taxon>
        <taxon>Methanobacteriota</taxon>
        <taxon>Stenosarchaea group</taxon>
        <taxon>Methanomicrobia</taxon>
        <taxon>Candidatus Methanophagales</taxon>
        <taxon>Candidatus Methanophagaceae</taxon>
        <taxon>Candidatus Methanophaga</taxon>
    </lineage>
</organism>
<evidence type="ECO:0000313" key="1">
    <source>
        <dbReference type="EMBL" id="QNO55774.1"/>
    </source>
</evidence>
<name>A0A7G9Z690_9EURY</name>
<reference evidence="1" key="1">
    <citation type="submission" date="2020-06" db="EMBL/GenBank/DDBJ databases">
        <title>Unique genomic features of the anaerobic methanotrophic archaea.</title>
        <authorList>
            <person name="Chadwick G.L."/>
            <person name="Skennerton C.T."/>
            <person name="Laso-Perez R."/>
            <person name="Leu A.O."/>
            <person name="Speth D.R."/>
            <person name="Yu H."/>
            <person name="Morgan-Lang C."/>
            <person name="Hatzenpichler R."/>
            <person name="Goudeau D."/>
            <person name="Malmstrom R."/>
            <person name="Brazelton W.J."/>
            <person name="Woyke T."/>
            <person name="Hallam S.J."/>
            <person name="Tyson G.W."/>
            <person name="Wegener G."/>
            <person name="Boetius A."/>
            <person name="Orphan V."/>
        </authorList>
    </citation>
    <scope>NUCLEOTIDE SEQUENCE</scope>
</reference>
<dbReference type="EMBL" id="MT631629">
    <property type="protein sequence ID" value="QNO55774.1"/>
    <property type="molecule type" value="Genomic_DNA"/>
</dbReference>
<protein>
    <submittedName>
        <fullName evidence="1">Uncharacterized protein</fullName>
    </submittedName>
</protein>
<proteinExistence type="predicted"/>
<accession>A0A7G9Z690</accession>